<dbReference type="GeneID" id="75105422"/>
<evidence type="ECO:0000313" key="5">
    <source>
        <dbReference type="Proteomes" id="UP001059349"/>
    </source>
</evidence>
<dbReference type="EMBL" id="JASBCP010000002">
    <property type="protein sequence ID" value="MDI3047997.1"/>
    <property type="molecule type" value="Genomic_DNA"/>
</dbReference>
<evidence type="ECO:0000313" key="4">
    <source>
        <dbReference type="Proteomes" id="UP000264882"/>
    </source>
</evidence>
<dbReference type="RefSeq" id="WP_036444757.1">
    <property type="nucleotide sequence ID" value="NZ_CP008748.1"/>
</dbReference>
<dbReference type="Proteomes" id="UP000264882">
    <property type="component" value="Chromosome"/>
</dbReference>
<reference evidence="3" key="2">
    <citation type="submission" date="2022-07" db="EMBL/GenBank/DDBJ databases">
        <title>Complete genome of Mycoplasma hyosynoviae B1.</title>
        <authorList>
            <person name="Spergser J."/>
        </authorList>
    </citation>
    <scope>NUCLEOTIDE SEQUENCE</scope>
    <source>
        <strain evidence="3">B1</strain>
    </source>
</reference>
<sequence length="382" mass="45010">MIDINEIQQVHRLTQLNEMNEEVNFQVDKKVFNRDFINPNENFQLHIRRIIQTNEMILDFIYENSDSRILDSEIKSTINNKEVKFKYAGKVDGRYHFQAILPEQTGFKNFTFSDLRNVFVSLGVYRQAKKKPEYVNLYTLNFKIQKLPMKKTLKIEKAGVNIKTISRLKMKLYNAEPEAQSLSENSDIEYLNMELKPLEISQTKYNEKLYKINLYKQWKENKYKTLKIDQTDYLGINFVWDKTNKLFPEKVELGIQGDNNITDVIINSYSYYDKKTKEVMLSSESSEAKRGLVLPLNFAGTFTHNIDLSIGKAIENIKLTYNEVFEKPILNYANGKVNLKIIENEEYPEKIKQQWNTIKYKNIKEIIEKAQTLNELIELGVK</sequence>
<dbReference type="STRING" id="29559.NPL3_03430"/>
<dbReference type="Proteomes" id="UP001059349">
    <property type="component" value="Chromosome"/>
</dbReference>
<dbReference type="EMBL" id="CP008748">
    <property type="protein sequence ID" value="ASI54066.1"/>
    <property type="molecule type" value="Genomic_DNA"/>
</dbReference>
<reference evidence="1 4" key="1">
    <citation type="submission" date="2014-06" db="EMBL/GenBank/DDBJ databases">
        <title>The Whole Genome Sequence of Mycoplasma hyosynoviae strain ATCC 27095.</title>
        <authorList>
            <person name="Calcutt M.J."/>
            <person name="Foecking M.F."/>
        </authorList>
    </citation>
    <scope>NUCLEOTIDE SEQUENCE [LARGE SCALE GENOMIC DNA]</scope>
    <source>
        <strain evidence="1 4">M60</strain>
    </source>
</reference>
<organism evidence="3 5">
    <name type="scientific">Metamycoplasma hyosynoviae</name>
    <dbReference type="NCBI Taxonomy" id="29559"/>
    <lineage>
        <taxon>Bacteria</taxon>
        <taxon>Bacillati</taxon>
        <taxon>Mycoplasmatota</taxon>
        <taxon>Mycoplasmoidales</taxon>
        <taxon>Metamycoplasmataceae</taxon>
        <taxon>Metamycoplasma</taxon>
    </lineage>
</organism>
<gene>
    <name evidence="1" type="ORF">MHSN_02665</name>
    <name evidence="3" type="ORF">NMG93_02875</name>
    <name evidence="2" type="ORF">QJ129_01835</name>
</gene>
<dbReference type="AlphaFoldDB" id="A0A063YM83"/>
<dbReference type="KEGG" id="mhyv:MHSN_02665"/>
<evidence type="ECO:0000313" key="3">
    <source>
        <dbReference type="EMBL" id="UTO25795.1"/>
    </source>
</evidence>
<evidence type="ECO:0000313" key="1">
    <source>
        <dbReference type="EMBL" id="ASI54066.1"/>
    </source>
</evidence>
<name>A0A063YM83_9BACT</name>
<dbReference type="Proteomes" id="UP001233782">
    <property type="component" value="Unassembled WGS sequence"/>
</dbReference>
<evidence type="ECO:0000313" key="2">
    <source>
        <dbReference type="EMBL" id="MDI3047997.1"/>
    </source>
</evidence>
<keyword evidence="4" id="KW-1185">Reference proteome</keyword>
<reference evidence="2" key="3">
    <citation type="submission" date="2023-04" db="EMBL/GenBank/DDBJ databases">
        <title>Genomes of recent Mycoplasma hyosynoviae isolates 2023.</title>
        <authorList>
            <person name="Spergser J."/>
        </authorList>
    </citation>
    <scope>NUCLEOTIDE SEQUENCE</scope>
    <source>
        <strain evidence="2">SN1J23N</strain>
    </source>
</reference>
<accession>A0A063YM83</accession>
<dbReference type="EMBL" id="CP101127">
    <property type="protein sequence ID" value="UTO25795.1"/>
    <property type="molecule type" value="Genomic_DNA"/>
</dbReference>
<proteinExistence type="predicted"/>
<protein>
    <submittedName>
        <fullName evidence="3">Uncharacterized protein</fullName>
    </submittedName>
</protein>
<dbReference type="NCBIfam" id="NF045960">
    <property type="entry name" value="MHO_1580_fam"/>
    <property type="match status" value="1"/>
</dbReference>